<protein>
    <submittedName>
        <fullName evidence="2">Uncharacterized protein</fullName>
    </submittedName>
</protein>
<sequence>MGKRKVSPPQLGAGLTEYEINRLKKLQFNASRMEAAGFKTLANNVLLPQYNINERRLVDDDVSEEEEVQEGYGASYIDEGEAQNKALWSDKNQTLKGARHSLAEKMTMAEFAKLRSQKRQKSKSSATKRLIDEDVLHGKEDRQNEVLSMINFSNPRPETPCGSSQVKDHQAIHQQQNMEIRSLRSNKKENQRLGKPQVQQRQKSKEMATSGAYLKNSQFCPPGSLAMYMTMRKRQHEQKKQEGMQHQENMHSESLFEEQSGNVLTNRNEDNVCVEHISEDDDQVVHIDKSVEVNGNGVDHEYQETNEDTIIPAKGQRKKRGPTTMIDVHRRKPDERELIILNANGQPIGPTRECVTKFSRFLGTLAKSPHLAPLNCASWIYMPTKEKIWKYVKERYIIAEEGKKWVLETTNALWRVHKSRFKKEHYNSFETDEERLAFRPKNIPVKQFEELLEYWDSDMSKEICDKNTKSCALRSDVHTMGPSSYALLRHELQQNDQNNQAPTQAKVYKESRKRDPKRVYKSNSEKTLQNIEAINVQESQHDKEAESNSLKDAYCEVVDNGHLRLYGRGATKSKLNKKSKVAAPSYICPPEFFQSIKENLIRELAPVLTSAVVSQIQAANPGIQLKVPEIFVASEDTPCARSCLFKDNENSDSESID</sequence>
<evidence type="ECO:0000256" key="1">
    <source>
        <dbReference type="SAM" id="MobiDB-lite"/>
    </source>
</evidence>
<dbReference type="PANTHER" id="PTHR33144:SF35">
    <property type="entry name" value="TRANSPOSASE, PTTA_EN_SPM, PLANT-RELATED"/>
    <property type="match status" value="1"/>
</dbReference>
<feature type="compositionally biased region" description="Polar residues" evidence="1">
    <location>
        <begin position="153"/>
        <end position="165"/>
    </location>
</feature>
<dbReference type="EMBL" id="CAMAPF010000121">
    <property type="protein sequence ID" value="CAH9103270.1"/>
    <property type="molecule type" value="Genomic_DNA"/>
</dbReference>
<evidence type="ECO:0000313" key="2">
    <source>
        <dbReference type="EMBL" id="CAH9103270.1"/>
    </source>
</evidence>
<feature type="region of interest" description="Disordered" evidence="1">
    <location>
        <begin position="113"/>
        <end position="133"/>
    </location>
</feature>
<comment type="caution">
    <text evidence="2">The sequence shown here is derived from an EMBL/GenBank/DDBJ whole genome shotgun (WGS) entry which is preliminary data.</text>
</comment>
<dbReference type="PANTHER" id="PTHR33144">
    <property type="entry name" value="OS10G0409366 PROTEIN-RELATED"/>
    <property type="match status" value="1"/>
</dbReference>
<dbReference type="AlphaFoldDB" id="A0AAV0DKW1"/>
<organism evidence="2 3">
    <name type="scientific">Cuscuta epithymum</name>
    <dbReference type="NCBI Taxonomy" id="186058"/>
    <lineage>
        <taxon>Eukaryota</taxon>
        <taxon>Viridiplantae</taxon>
        <taxon>Streptophyta</taxon>
        <taxon>Embryophyta</taxon>
        <taxon>Tracheophyta</taxon>
        <taxon>Spermatophyta</taxon>
        <taxon>Magnoliopsida</taxon>
        <taxon>eudicotyledons</taxon>
        <taxon>Gunneridae</taxon>
        <taxon>Pentapetalae</taxon>
        <taxon>asterids</taxon>
        <taxon>lamiids</taxon>
        <taxon>Solanales</taxon>
        <taxon>Convolvulaceae</taxon>
        <taxon>Cuscuteae</taxon>
        <taxon>Cuscuta</taxon>
        <taxon>Cuscuta subgen. Cuscuta</taxon>
    </lineage>
</organism>
<keyword evidence="3" id="KW-1185">Reference proteome</keyword>
<reference evidence="2" key="1">
    <citation type="submission" date="2022-07" db="EMBL/GenBank/DDBJ databases">
        <authorList>
            <person name="Macas J."/>
            <person name="Novak P."/>
            <person name="Neumann P."/>
        </authorList>
    </citation>
    <scope>NUCLEOTIDE SEQUENCE</scope>
</reference>
<dbReference type="Proteomes" id="UP001152523">
    <property type="component" value="Unassembled WGS sequence"/>
</dbReference>
<name>A0AAV0DKW1_9ASTE</name>
<dbReference type="Pfam" id="PF03004">
    <property type="entry name" value="Transposase_24"/>
    <property type="match status" value="1"/>
</dbReference>
<gene>
    <name evidence="2" type="ORF">CEPIT_LOCUS16367</name>
</gene>
<dbReference type="InterPro" id="IPR004252">
    <property type="entry name" value="Probable_transposase_24"/>
</dbReference>
<proteinExistence type="predicted"/>
<feature type="region of interest" description="Disordered" evidence="1">
    <location>
        <begin position="495"/>
        <end position="524"/>
    </location>
</feature>
<evidence type="ECO:0000313" key="3">
    <source>
        <dbReference type="Proteomes" id="UP001152523"/>
    </source>
</evidence>
<feature type="region of interest" description="Disordered" evidence="1">
    <location>
        <begin position="153"/>
        <end position="210"/>
    </location>
</feature>
<accession>A0AAV0DKW1</accession>